<keyword evidence="2" id="KW-1185">Reference proteome</keyword>
<evidence type="ECO:0008006" key="3">
    <source>
        <dbReference type="Google" id="ProtNLM"/>
    </source>
</evidence>
<accession>A0ABR4TL98</accession>
<name>A0ABR4TL98_9PROT</name>
<reference evidence="1 2" key="1">
    <citation type="submission" date="2013-07" db="EMBL/GenBank/DDBJ databases">
        <title>Thalassospira permensis NBRC 106175 Genome Sequencing.</title>
        <authorList>
            <person name="Lai Q."/>
            <person name="Shao Z."/>
        </authorList>
    </citation>
    <scope>NUCLEOTIDE SEQUENCE [LARGE SCALE GENOMIC DNA]</scope>
    <source>
        <strain evidence="1 2">NBRC 106175</strain>
    </source>
</reference>
<comment type="caution">
    <text evidence="1">The sequence shown here is derived from an EMBL/GenBank/DDBJ whole genome shotgun (WGS) entry which is preliminary data.</text>
</comment>
<evidence type="ECO:0000313" key="2">
    <source>
        <dbReference type="Proteomes" id="UP000027463"/>
    </source>
</evidence>
<dbReference type="PIRSF" id="PIRSF032131">
    <property type="entry name" value="UCP032131"/>
    <property type="match status" value="1"/>
</dbReference>
<sequence>MKLAFRAGCRYIIDIKTPCNCYGLLEQNNTMILFQLKCEHDHEFEGWFKDGATYDTQAASGELSCPFCGTANVGKALMAPRLRTSRQKEEAAEKTRQVAMAEATRTAMAEIRKQVEENCEHVGTKFAEEARKIHYGETEKRGIYGEASLKETAELIDEGIDVQALPWLDESKKN</sequence>
<evidence type="ECO:0000313" key="1">
    <source>
        <dbReference type="EMBL" id="KEO54800.1"/>
    </source>
</evidence>
<dbReference type="Proteomes" id="UP000027463">
    <property type="component" value="Unassembled WGS sequence"/>
</dbReference>
<gene>
    <name evidence="1" type="ORF">SMB34_20430</name>
</gene>
<dbReference type="InterPro" id="IPR009562">
    <property type="entry name" value="DUF1178"/>
</dbReference>
<dbReference type="Pfam" id="PF06676">
    <property type="entry name" value="DUF1178"/>
    <property type="match status" value="1"/>
</dbReference>
<organism evidence="1 2">
    <name type="scientific">Thalassospira permensis NBRC 106175</name>
    <dbReference type="NCBI Taxonomy" id="1353532"/>
    <lineage>
        <taxon>Bacteria</taxon>
        <taxon>Pseudomonadati</taxon>
        <taxon>Pseudomonadota</taxon>
        <taxon>Alphaproteobacteria</taxon>
        <taxon>Rhodospirillales</taxon>
        <taxon>Thalassospiraceae</taxon>
        <taxon>Thalassospira</taxon>
    </lineage>
</organism>
<dbReference type="EMBL" id="AUNC01000029">
    <property type="protein sequence ID" value="KEO54800.1"/>
    <property type="molecule type" value="Genomic_DNA"/>
</dbReference>
<proteinExistence type="predicted"/>
<protein>
    <recommendedName>
        <fullName evidence="3">DUF1178 family protein</fullName>
    </recommendedName>
</protein>